<evidence type="ECO:0000313" key="12">
    <source>
        <dbReference type="EMBL" id="MBB6481080.1"/>
    </source>
</evidence>
<evidence type="ECO:0000313" key="13">
    <source>
        <dbReference type="Proteomes" id="UP000587760"/>
    </source>
</evidence>
<dbReference type="FunFam" id="3.40.50.300:FF:000098">
    <property type="entry name" value="Probable GTP-binding protein EngB"/>
    <property type="match status" value="1"/>
</dbReference>
<keyword evidence="4" id="KW-0479">Metal-binding</keyword>
<evidence type="ECO:0000256" key="7">
    <source>
        <dbReference type="ARBA" id="ARBA00023134"/>
    </source>
</evidence>
<dbReference type="InterPro" id="IPR006073">
    <property type="entry name" value="GTP-bd"/>
</dbReference>
<evidence type="ECO:0000259" key="11">
    <source>
        <dbReference type="PROSITE" id="PS51706"/>
    </source>
</evidence>
<dbReference type="GO" id="GO:0000917">
    <property type="term" value="P:division septum assembly"/>
    <property type="evidence" value="ECO:0007669"/>
    <property type="project" value="UniProtKB-KW"/>
</dbReference>
<dbReference type="PANTHER" id="PTHR11649">
    <property type="entry name" value="MSS1/TRME-RELATED GTP-BINDING PROTEIN"/>
    <property type="match status" value="1"/>
</dbReference>
<evidence type="ECO:0000256" key="9">
    <source>
        <dbReference type="ARBA" id="ARBA00023306"/>
    </source>
</evidence>
<protein>
    <recommendedName>
        <fullName evidence="10">Probable GTP-binding protein EngB</fullName>
    </recommendedName>
</protein>
<proteinExistence type="inferred from homology"/>
<dbReference type="GO" id="GO:0046872">
    <property type="term" value="F:metal ion binding"/>
    <property type="evidence" value="ECO:0007669"/>
    <property type="project" value="UniProtKB-KW"/>
</dbReference>
<dbReference type="EMBL" id="JACHGJ010000005">
    <property type="protein sequence ID" value="MBB6481080.1"/>
    <property type="molecule type" value="Genomic_DNA"/>
</dbReference>
<evidence type="ECO:0000256" key="4">
    <source>
        <dbReference type="ARBA" id="ARBA00022723"/>
    </source>
</evidence>
<feature type="domain" description="EngB-type G" evidence="11">
    <location>
        <begin position="25"/>
        <end position="199"/>
    </location>
</feature>
<dbReference type="InterPro" id="IPR027417">
    <property type="entry name" value="P-loop_NTPase"/>
</dbReference>
<dbReference type="PANTHER" id="PTHR11649:SF13">
    <property type="entry name" value="ENGB-TYPE G DOMAIN-CONTAINING PROTEIN"/>
    <property type="match status" value="1"/>
</dbReference>
<evidence type="ECO:0000256" key="1">
    <source>
        <dbReference type="ARBA" id="ARBA00001946"/>
    </source>
</evidence>
<dbReference type="Gene3D" id="3.40.50.300">
    <property type="entry name" value="P-loop containing nucleotide triphosphate hydrolases"/>
    <property type="match status" value="1"/>
</dbReference>
<gene>
    <name evidence="10" type="primary">engB</name>
    <name evidence="12" type="ORF">HNR50_002753</name>
</gene>
<keyword evidence="5 10" id="KW-0547">Nucleotide-binding</keyword>
<sequence length="210" mass="23702">MANINYNKIEFLKSAAYYKNLPEDKGIEVAFAGRSNAGKSSALNTLTNRKNLAKTSSKPGKTQHINLFRLDKQRILVDLPGYGFSKVNRAEKKRWEAELTRYLGERQCLRGIVLVMDIRHPLTELDQTMVDFARSTGRDLHIILSKSDKLKKGKIAATVLKVKKDLKDDSINITVQAFSSLNGTGLKELKQQLDFWYTEDKPQADSPATD</sequence>
<evidence type="ECO:0000256" key="3">
    <source>
        <dbReference type="ARBA" id="ARBA00022618"/>
    </source>
</evidence>
<accession>A0A841RDK8</accession>
<reference evidence="12 13" key="1">
    <citation type="submission" date="2020-08" db="EMBL/GenBank/DDBJ databases">
        <title>Genomic Encyclopedia of Type Strains, Phase IV (KMG-IV): sequencing the most valuable type-strain genomes for metagenomic binning, comparative biology and taxonomic classification.</title>
        <authorList>
            <person name="Goeker M."/>
        </authorList>
    </citation>
    <scope>NUCLEOTIDE SEQUENCE [LARGE SCALE GENOMIC DNA]</scope>
    <source>
        <strain evidence="12 13">DSM 2461</strain>
    </source>
</reference>
<dbReference type="GO" id="GO:0005525">
    <property type="term" value="F:GTP binding"/>
    <property type="evidence" value="ECO:0007669"/>
    <property type="project" value="UniProtKB-UniRule"/>
</dbReference>
<comment type="function">
    <text evidence="10">Necessary for normal cell division and for the maintenance of normal septation.</text>
</comment>
<dbReference type="InterPro" id="IPR019987">
    <property type="entry name" value="GTP-bd_ribosome_bio_YsxC"/>
</dbReference>
<keyword evidence="13" id="KW-1185">Reference proteome</keyword>
<dbReference type="Pfam" id="PF01926">
    <property type="entry name" value="MMR_HSR1"/>
    <property type="match status" value="1"/>
</dbReference>
<dbReference type="CDD" id="cd01876">
    <property type="entry name" value="YihA_EngB"/>
    <property type="match status" value="1"/>
</dbReference>
<dbReference type="PROSITE" id="PS51706">
    <property type="entry name" value="G_ENGB"/>
    <property type="match status" value="1"/>
</dbReference>
<evidence type="ECO:0000256" key="5">
    <source>
        <dbReference type="ARBA" id="ARBA00022741"/>
    </source>
</evidence>
<organism evidence="12 13">
    <name type="scientific">Spirochaeta isovalerica</name>
    <dbReference type="NCBI Taxonomy" id="150"/>
    <lineage>
        <taxon>Bacteria</taxon>
        <taxon>Pseudomonadati</taxon>
        <taxon>Spirochaetota</taxon>
        <taxon>Spirochaetia</taxon>
        <taxon>Spirochaetales</taxon>
        <taxon>Spirochaetaceae</taxon>
        <taxon>Spirochaeta</taxon>
    </lineage>
</organism>
<keyword evidence="7 10" id="KW-0342">GTP-binding</keyword>
<evidence type="ECO:0000256" key="8">
    <source>
        <dbReference type="ARBA" id="ARBA00023210"/>
    </source>
</evidence>
<dbReference type="HAMAP" id="MF_00321">
    <property type="entry name" value="GTPase_EngB"/>
    <property type="match status" value="1"/>
</dbReference>
<keyword evidence="6" id="KW-0460">Magnesium</keyword>
<keyword evidence="9 10" id="KW-0131">Cell cycle</keyword>
<evidence type="ECO:0000256" key="2">
    <source>
        <dbReference type="ARBA" id="ARBA00009638"/>
    </source>
</evidence>
<name>A0A841RDK8_9SPIO</name>
<evidence type="ECO:0000256" key="6">
    <source>
        <dbReference type="ARBA" id="ARBA00022842"/>
    </source>
</evidence>
<dbReference type="NCBIfam" id="TIGR03598">
    <property type="entry name" value="GTPase_YsxC"/>
    <property type="match status" value="1"/>
</dbReference>
<dbReference type="SUPFAM" id="SSF52540">
    <property type="entry name" value="P-loop containing nucleoside triphosphate hydrolases"/>
    <property type="match status" value="1"/>
</dbReference>
<comment type="cofactor">
    <cofactor evidence="1">
        <name>Mg(2+)</name>
        <dbReference type="ChEBI" id="CHEBI:18420"/>
    </cofactor>
</comment>
<evidence type="ECO:0000256" key="10">
    <source>
        <dbReference type="HAMAP-Rule" id="MF_00321"/>
    </source>
</evidence>
<keyword evidence="3 10" id="KW-0132">Cell division</keyword>
<comment type="similarity">
    <text evidence="2 10">Belongs to the TRAFAC class TrmE-Era-EngA-EngB-Septin-like GTPase superfamily. EngB GTPase family.</text>
</comment>
<dbReference type="InterPro" id="IPR030393">
    <property type="entry name" value="G_ENGB_dom"/>
</dbReference>
<dbReference type="AlphaFoldDB" id="A0A841RDK8"/>
<keyword evidence="8 10" id="KW-0717">Septation</keyword>
<dbReference type="GO" id="GO:0005829">
    <property type="term" value="C:cytosol"/>
    <property type="evidence" value="ECO:0007669"/>
    <property type="project" value="TreeGrafter"/>
</dbReference>
<dbReference type="RefSeq" id="WP_184747326.1">
    <property type="nucleotide sequence ID" value="NZ_JACHGJ010000005.1"/>
</dbReference>
<dbReference type="Proteomes" id="UP000587760">
    <property type="component" value="Unassembled WGS sequence"/>
</dbReference>
<comment type="caution">
    <text evidence="12">The sequence shown here is derived from an EMBL/GenBank/DDBJ whole genome shotgun (WGS) entry which is preliminary data.</text>
</comment>